<keyword evidence="2" id="KW-0812">Transmembrane</keyword>
<evidence type="ECO:0000313" key="3">
    <source>
        <dbReference type="EMBL" id="UYQ92718.1"/>
    </source>
</evidence>
<gene>
    <name evidence="3" type="ORF">MKQ68_21805</name>
</gene>
<protein>
    <submittedName>
        <fullName evidence="3">DUF4834 family protein</fullName>
    </submittedName>
</protein>
<evidence type="ECO:0000256" key="1">
    <source>
        <dbReference type="SAM" id="MobiDB-lite"/>
    </source>
</evidence>
<dbReference type="RefSeq" id="WP_244836288.1">
    <property type="nucleotide sequence ID" value="NZ_CP107006.1"/>
</dbReference>
<sequence>MLKFLFYLFLFWLIYKLVFDFIIPVYRTTKHVKRQMNDVQEHMREQFRQQQQQSSGYSTPNPNAQTAEKVRKAPDSDDYIDFEEIK</sequence>
<feature type="transmembrane region" description="Helical" evidence="2">
    <location>
        <begin position="6"/>
        <end position="26"/>
    </location>
</feature>
<proteinExistence type="predicted"/>
<dbReference type="Pfam" id="PF16118">
    <property type="entry name" value="DUF4834"/>
    <property type="match status" value="1"/>
</dbReference>
<keyword evidence="4" id="KW-1185">Reference proteome</keyword>
<evidence type="ECO:0000256" key="2">
    <source>
        <dbReference type="SAM" id="Phobius"/>
    </source>
</evidence>
<name>A0ABY6IZ81_9BACT</name>
<feature type="compositionally biased region" description="Polar residues" evidence="1">
    <location>
        <begin position="54"/>
        <end position="66"/>
    </location>
</feature>
<dbReference type="InterPro" id="IPR032272">
    <property type="entry name" value="DUF4834"/>
</dbReference>
<dbReference type="Proteomes" id="UP001162741">
    <property type="component" value="Chromosome"/>
</dbReference>
<dbReference type="EMBL" id="CP107006">
    <property type="protein sequence ID" value="UYQ92718.1"/>
    <property type="molecule type" value="Genomic_DNA"/>
</dbReference>
<accession>A0ABY6IZ81</accession>
<keyword evidence="2" id="KW-0472">Membrane</keyword>
<organism evidence="3 4">
    <name type="scientific">Chitinophaga horti</name>
    <dbReference type="NCBI Taxonomy" id="2920382"/>
    <lineage>
        <taxon>Bacteria</taxon>
        <taxon>Pseudomonadati</taxon>
        <taxon>Bacteroidota</taxon>
        <taxon>Chitinophagia</taxon>
        <taxon>Chitinophagales</taxon>
        <taxon>Chitinophagaceae</taxon>
        <taxon>Chitinophaga</taxon>
    </lineage>
</organism>
<feature type="compositionally biased region" description="Acidic residues" evidence="1">
    <location>
        <begin position="76"/>
        <end position="86"/>
    </location>
</feature>
<feature type="region of interest" description="Disordered" evidence="1">
    <location>
        <begin position="43"/>
        <end position="86"/>
    </location>
</feature>
<reference evidence="3" key="1">
    <citation type="submission" date="2022-10" db="EMBL/GenBank/DDBJ databases">
        <title>Chitinophaga sp. nov., isolated from soil.</title>
        <authorList>
            <person name="Jeon C.O."/>
        </authorList>
    </citation>
    <scope>NUCLEOTIDE SEQUENCE</scope>
    <source>
        <strain evidence="3">R8</strain>
    </source>
</reference>
<keyword evidence="2" id="KW-1133">Transmembrane helix</keyword>
<evidence type="ECO:0000313" key="4">
    <source>
        <dbReference type="Proteomes" id="UP001162741"/>
    </source>
</evidence>